<dbReference type="Pfam" id="PF25342">
    <property type="entry name" value="GT_PLOD"/>
    <property type="match status" value="1"/>
</dbReference>
<evidence type="ECO:0000256" key="6">
    <source>
        <dbReference type="ARBA" id="ARBA00022824"/>
    </source>
</evidence>
<dbReference type="SMART" id="SM00702">
    <property type="entry name" value="P4Hc"/>
    <property type="match status" value="1"/>
</dbReference>
<dbReference type="GO" id="GO:0031418">
    <property type="term" value="F:L-ascorbic acid binding"/>
    <property type="evidence" value="ECO:0007669"/>
    <property type="project" value="UniProtKB-KW"/>
</dbReference>
<evidence type="ECO:0000256" key="9">
    <source>
        <dbReference type="ARBA" id="ARBA00023002"/>
    </source>
</evidence>
<comment type="cofactor">
    <cofactor evidence="1">
        <name>L-ascorbate</name>
        <dbReference type="ChEBI" id="CHEBI:38290"/>
    </cofactor>
</comment>
<evidence type="ECO:0000256" key="3">
    <source>
        <dbReference type="ARBA" id="ARBA00012264"/>
    </source>
</evidence>
<dbReference type="InterPro" id="IPR005123">
    <property type="entry name" value="Oxoglu/Fe-dep_dioxygenase_dom"/>
</dbReference>
<name>A0A7E4UXT6_PANRE</name>
<proteinExistence type="predicted"/>
<dbReference type="InterPro" id="IPR044861">
    <property type="entry name" value="IPNS-like_FE2OG_OXY"/>
</dbReference>
<dbReference type="SUPFAM" id="SSF53448">
    <property type="entry name" value="Nucleotide-diphospho-sugar transferases"/>
    <property type="match status" value="1"/>
</dbReference>
<evidence type="ECO:0000313" key="15">
    <source>
        <dbReference type="Proteomes" id="UP000492821"/>
    </source>
</evidence>
<evidence type="ECO:0000256" key="1">
    <source>
        <dbReference type="ARBA" id="ARBA00001961"/>
    </source>
</evidence>
<keyword evidence="6" id="KW-0256">Endoplasmic reticulum</keyword>
<dbReference type="GO" id="GO:0005506">
    <property type="term" value="F:iron ion binding"/>
    <property type="evidence" value="ECO:0007669"/>
    <property type="project" value="InterPro"/>
</dbReference>
<keyword evidence="8" id="KW-0223">Dioxygenase</keyword>
<dbReference type="PANTHER" id="PTHR10730">
    <property type="entry name" value="PROCOLLAGEN-LYSINE,2-OXOGLUTARATE 5-DIOXYGENASE/GLYCOSYLTRANSFERASE 25 FAMILY MEMBER"/>
    <property type="match status" value="1"/>
</dbReference>
<evidence type="ECO:0000256" key="4">
    <source>
        <dbReference type="ARBA" id="ARBA00022723"/>
    </source>
</evidence>
<evidence type="ECO:0000256" key="13">
    <source>
        <dbReference type="SAM" id="SignalP"/>
    </source>
</evidence>
<dbReference type="InterPro" id="IPR057589">
    <property type="entry name" value="GT_PLOD"/>
</dbReference>
<keyword evidence="11" id="KW-0325">Glycoprotein</keyword>
<dbReference type="GO" id="GO:0005783">
    <property type="term" value="C:endoplasmic reticulum"/>
    <property type="evidence" value="ECO:0007669"/>
    <property type="project" value="UniProtKB-SubCell"/>
</dbReference>
<keyword evidence="9" id="KW-0560">Oxidoreductase</keyword>
<evidence type="ECO:0000256" key="11">
    <source>
        <dbReference type="ARBA" id="ARBA00023180"/>
    </source>
</evidence>
<keyword evidence="4" id="KW-0479">Metal-binding</keyword>
<protein>
    <recommendedName>
        <fullName evidence="3">procollagen-lysine 5-dioxygenase</fullName>
        <ecNumber evidence="3">1.14.11.4</ecNumber>
    </recommendedName>
</protein>
<organism evidence="15 16">
    <name type="scientific">Panagrellus redivivus</name>
    <name type="common">Microworm</name>
    <dbReference type="NCBI Taxonomy" id="6233"/>
    <lineage>
        <taxon>Eukaryota</taxon>
        <taxon>Metazoa</taxon>
        <taxon>Ecdysozoa</taxon>
        <taxon>Nematoda</taxon>
        <taxon>Chromadorea</taxon>
        <taxon>Rhabditida</taxon>
        <taxon>Tylenchina</taxon>
        <taxon>Panagrolaimomorpha</taxon>
        <taxon>Panagrolaimoidea</taxon>
        <taxon>Panagrolaimidae</taxon>
        <taxon>Panagrellus</taxon>
    </lineage>
</organism>
<dbReference type="InterPro" id="IPR006620">
    <property type="entry name" value="Pro_4_hyd_alph"/>
</dbReference>
<evidence type="ECO:0000256" key="12">
    <source>
        <dbReference type="ARBA" id="ARBA00047930"/>
    </source>
</evidence>
<keyword evidence="5 13" id="KW-0732">Signal</keyword>
<dbReference type="Pfam" id="PF03171">
    <property type="entry name" value="2OG-FeII_Oxy"/>
    <property type="match status" value="1"/>
</dbReference>
<dbReference type="InterPro" id="IPR029044">
    <property type="entry name" value="Nucleotide-diphossugar_trans"/>
</dbReference>
<evidence type="ECO:0000256" key="8">
    <source>
        <dbReference type="ARBA" id="ARBA00022964"/>
    </source>
</evidence>
<dbReference type="Proteomes" id="UP000492821">
    <property type="component" value="Unassembled WGS sequence"/>
</dbReference>
<evidence type="ECO:0000256" key="5">
    <source>
        <dbReference type="ARBA" id="ARBA00022729"/>
    </source>
</evidence>
<dbReference type="PANTHER" id="PTHR10730:SF45">
    <property type="entry name" value="PROCOLLAGEN-LYSINE,2-OXOGLUTARATE 5-DIOXYGENASE"/>
    <property type="match status" value="1"/>
</dbReference>
<keyword evidence="15" id="KW-1185">Reference proteome</keyword>
<keyword evidence="7" id="KW-0847">Vitamin C</keyword>
<accession>A0A7E4UXT6</accession>
<evidence type="ECO:0000256" key="10">
    <source>
        <dbReference type="ARBA" id="ARBA00023004"/>
    </source>
</evidence>
<feature type="chain" id="PRO_5028987972" description="procollagen-lysine 5-dioxygenase" evidence="13">
    <location>
        <begin position="20"/>
        <end position="732"/>
    </location>
</feature>
<evidence type="ECO:0000313" key="16">
    <source>
        <dbReference type="WBParaSite" id="Pan_g1412.t1"/>
    </source>
</evidence>
<dbReference type="GO" id="GO:0008475">
    <property type="term" value="F:procollagen-lysine 5-dioxygenase activity"/>
    <property type="evidence" value="ECO:0007669"/>
    <property type="project" value="UniProtKB-EC"/>
</dbReference>
<sequence>MRVFLPILVILAFIGTSYAQHASDPKLYLITVATAETDGFKRLQKTAEAYGHELHVLGLGEKWQGGTMEGLGGGQKVRLLRQHFTDNQLDPNTIVMFIDAYDVLILEDPITILRRFLLEFPTAKILFGAEPYCWPDSTLAPKYPLVTFGERYLNSGLFMGYITEIERLITIGGDLYDFDDDQLYYTKIYLDPKLRAELSIELDSLSRIFQNLNGAVGQITIEHEDDGTSKLYNKEFNTHPAIVHGNGPSKISLNYLENYVAGAYNKLLGCTRCANVKLTETLSSYPSLTLAVFIGKPIPFVEEFFASVKGLLYPKEKIDLVIFNNQKRSDKEVEKFVAENGKAYRTVIVRGIDAGICEYTARNDAFHHALEQKSDYIFSLDADVHLNPTALVHLVQRARANDLRMLTPVVNIPGKLFTNFWGAVSPNGYYERANDYTAIVEGDRKGIWNVPFAASAILIAAEKLPFFMNAYYYDQKLDPDMSFAKFCRDKGHFMYVSNEENYGILLVTDQFANLPDEIINADLYDYPANPALWEKRYIHPEYRKYLDPDFEVPQACPDVYDYPLVSLRFCKEIIEIMEHSNAWSDGSNFDKRLDGGYENVPTRDIHMNQVNFDNQWLKVVDDYVAPMQEKVFTGYFARPVKSSMMFVVRYKPEEQASLRPHHDASTYSIDIALNKKGVDYEGGGVRYHRYNCTVPADEPGWTMMFPGRLTHLHEGLPTTKGTRYILVSFLNP</sequence>
<keyword evidence="10" id="KW-0408">Iron</keyword>
<dbReference type="WBParaSite" id="Pan_g1412.t1">
    <property type="protein sequence ID" value="Pan_g1412.t1"/>
    <property type="gene ID" value="Pan_g1412"/>
</dbReference>
<dbReference type="InterPro" id="IPR050757">
    <property type="entry name" value="Collagen_mod_GT25"/>
</dbReference>
<evidence type="ECO:0000256" key="2">
    <source>
        <dbReference type="ARBA" id="ARBA00004240"/>
    </source>
</evidence>
<comment type="subcellular location">
    <subcellularLocation>
        <location evidence="2">Endoplasmic reticulum</location>
    </subcellularLocation>
</comment>
<dbReference type="Gene3D" id="2.60.120.620">
    <property type="entry name" value="q2cbj1_9rhob like domain"/>
    <property type="match status" value="1"/>
</dbReference>
<feature type="signal peptide" evidence="13">
    <location>
        <begin position="1"/>
        <end position="19"/>
    </location>
</feature>
<dbReference type="EC" id="1.14.11.4" evidence="3"/>
<evidence type="ECO:0000256" key="7">
    <source>
        <dbReference type="ARBA" id="ARBA00022896"/>
    </source>
</evidence>
<reference evidence="15" key="1">
    <citation type="journal article" date="2013" name="Genetics">
        <title>The draft genome and transcriptome of Panagrellus redivivus are shaped by the harsh demands of a free-living lifestyle.</title>
        <authorList>
            <person name="Srinivasan J."/>
            <person name="Dillman A.R."/>
            <person name="Macchietto M.G."/>
            <person name="Heikkinen L."/>
            <person name="Lakso M."/>
            <person name="Fracchia K.M."/>
            <person name="Antoshechkin I."/>
            <person name="Mortazavi A."/>
            <person name="Wong G."/>
            <person name="Sternberg P.W."/>
        </authorList>
    </citation>
    <scope>NUCLEOTIDE SEQUENCE [LARGE SCALE GENOMIC DNA]</scope>
    <source>
        <strain evidence="15">MT8872</strain>
    </source>
</reference>
<comment type="catalytic activity">
    <reaction evidence="12">
        <text>L-lysyl-[collagen] + 2-oxoglutarate + O2 = (5R)-5-hydroxy-L-lysyl-[collagen] + succinate + CO2</text>
        <dbReference type="Rhea" id="RHEA:16569"/>
        <dbReference type="Rhea" id="RHEA-COMP:12751"/>
        <dbReference type="Rhea" id="RHEA-COMP:12752"/>
        <dbReference type="ChEBI" id="CHEBI:15379"/>
        <dbReference type="ChEBI" id="CHEBI:16526"/>
        <dbReference type="ChEBI" id="CHEBI:16810"/>
        <dbReference type="ChEBI" id="CHEBI:29969"/>
        <dbReference type="ChEBI" id="CHEBI:30031"/>
        <dbReference type="ChEBI" id="CHEBI:133442"/>
        <dbReference type="EC" id="1.14.11.4"/>
    </reaction>
</comment>
<dbReference type="PROSITE" id="PS51471">
    <property type="entry name" value="FE2OG_OXY"/>
    <property type="match status" value="1"/>
</dbReference>
<dbReference type="AlphaFoldDB" id="A0A7E4UXT6"/>
<reference evidence="16" key="2">
    <citation type="submission" date="2020-10" db="UniProtKB">
        <authorList>
            <consortium name="WormBaseParasite"/>
        </authorList>
    </citation>
    <scope>IDENTIFICATION</scope>
</reference>
<feature type="domain" description="Fe2OG dioxygenase" evidence="14">
    <location>
        <begin position="641"/>
        <end position="732"/>
    </location>
</feature>
<dbReference type="Gene3D" id="3.90.550.10">
    <property type="entry name" value="Spore Coat Polysaccharide Biosynthesis Protein SpsA, Chain A"/>
    <property type="match status" value="1"/>
</dbReference>
<evidence type="ECO:0000259" key="14">
    <source>
        <dbReference type="PROSITE" id="PS51471"/>
    </source>
</evidence>